<name>A0ABN8LN95_9CNID</name>
<reference evidence="1 2" key="1">
    <citation type="submission" date="2022-05" db="EMBL/GenBank/DDBJ databases">
        <authorList>
            <consortium name="Genoscope - CEA"/>
            <person name="William W."/>
        </authorList>
    </citation>
    <scope>NUCLEOTIDE SEQUENCE [LARGE SCALE GENOMIC DNA]</scope>
</reference>
<comment type="caution">
    <text evidence="1">The sequence shown here is derived from an EMBL/GenBank/DDBJ whole genome shotgun (WGS) entry which is preliminary data.</text>
</comment>
<evidence type="ECO:0000313" key="1">
    <source>
        <dbReference type="EMBL" id="CAH3017458.1"/>
    </source>
</evidence>
<organism evidence="1 2">
    <name type="scientific">Porites evermanni</name>
    <dbReference type="NCBI Taxonomy" id="104178"/>
    <lineage>
        <taxon>Eukaryota</taxon>
        <taxon>Metazoa</taxon>
        <taxon>Cnidaria</taxon>
        <taxon>Anthozoa</taxon>
        <taxon>Hexacorallia</taxon>
        <taxon>Scleractinia</taxon>
        <taxon>Fungiina</taxon>
        <taxon>Poritidae</taxon>
        <taxon>Porites</taxon>
    </lineage>
</organism>
<evidence type="ECO:0000313" key="2">
    <source>
        <dbReference type="Proteomes" id="UP001159427"/>
    </source>
</evidence>
<dbReference type="Proteomes" id="UP001159427">
    <property type="component" value="Unassembled WGS sequence"/>
</dbReference>
<dbReference type="EMBL" id="CALNXI010000063">
    <property type="protein sequence ID" value="CAH3017458.1"/>
    <property type="molecule type" value="Genomic_DNA"/>
</dbReference>
<protein>
    <submittedName>
        <fullName evidence="1">Uncharacterized protein</fullName>
    </submittedName>
</protein>
<gene>
    <name evidence="1" type="ORF">PEVE_00037862</name>
</gene>
<proteinExistence type="predicted"/>
<keyword evidence="2" id="KW-1185">Reference proteome</keyword>
<accession>A0ABN8LN95</accession>
<sequence length="161" mass="18645">MAWHSHIDKLSKKIPSGIGAIKRIRPFVSPEILNYIYNALNRAARILTSSSYDADARYLLQQLGWKDLITQRQIQVALMVLKAINDLAPDHLSSMFTERSTSGYVLRDSTNKLNVPLPRINYLKRSFSYRGATLWNSLPCNLRQEKSLNRFKQLLNFHFSY</sequence>